<dbReference type="RefSeq" id="WP_154460662.1">
    <property type="nucleotide sequence ID" value="NZ_VUMM01000015.1"/>
</dbReference>
<dbReference type="InterPro" id="IPR011023">
    <property type="entry name" value="Nop2p"/>
</dbReference>
<dbReference type="Pfam" id="PF01189">
    <property type="entry name" value="Methyltr_RsmB-F"/>
    <property type="match status" value="1"/>
</dbReference>
<evidence type="ECO:0000313" key="10">
    <source>
        <dbReference type="Proteomes" id="UP000470082"/>
    </source>
</evidence>
<dbReference type="InterPro" id="IPR027391">
    <property type="entry name" value="Nol1_Nop2_Fmu_2"/>
</dbReference>
<dbReference type="PANTHER" id="PTHR22807">
    <property type="entry name" value="NOP2 YEAST -RELATED NOL1/NOP2/FMU SUN DOMAIN-CONTAINING"/>
    <property type="match status" value="1"/>
</dbReference>
<dbReference type="InterPro" id="IPR018314">
    <property type="entry name" value="RsmB/NOL1/NOP2-like_CS"/>
</dbReference>
<comment type="caution">
    <text evidence="9">The sequence shown here is derived from an EMBL/GenBank/DDBJ whole genome shotgun (WGS) entry which is preliminary data.</text>
</comment>
<dbReference type="GO" id="GO:0008173">
    <property type="term" value="F:RNA methyltransferase activity"/>
    <property type="evidence" value="ECO:0007669"/>
    <property type="project" value="InterPro"/>
</dbReference>
<keyword evidence="10" id="KW-1185">Reference proteome</keyword>
<evidence type="ECO:0000256" key="5">
    <source>
        <dbReference type="ARBA" id="ARBA00022691"/>
    </source>
</evidence>
<dbReference type="Pfam" id="PF17125">
    <property type="entry name" value="Methyltr_RsmF_N"/>
    <property type="match status" value="1"/>
</dbReference>
<dbReference type="SUPFAM" id="SSF53335">
    <property type="entry name" value="S-adenosyl-L-methionine-dependent methyltransferases"/>
    <property type="match status" value="1"/>
</dbReference>
<evidence type="ECO:0000259" key="8">
    <source>
        <dbReference type="PROSITE" id="PS51686"/>
    </source>
</evidence>
<dbReference type="AlphaFoldDB" id="A0A7X2N4K2"/>
<keyword evidence="6 7" id="KW-0694">RNA-binding</keyword>
<keyword evidence="2" id="KW-0963">Cytoplasm</keyword>
<dbReference type="Proteomes" id="UP000470082">
    <property type="component" value="Unassembled WGS sequence"/>
</dbReference>
<protein>
    <submittedName>
        <fullName evidence="9">NOL1/NOP2/sun family putative RNA methylase</fullName>
    </submittedName>
</protein>
<feature type="active site" description="Nucleophile" evidence="7">
    <location>
        <position position="232"/>
    </location>
</feature>
<feature type="binding site" evidence="7">
    <location>
        <position position="179"/>
    </location>
    <ligand>
        <name>S-adenosyl-L-methionine</name>
        <dbReference type="ChEBI" id="CHEBI:59789"/>
    </ligand>
</feature>
<dbReference type="NCBIfam" id="TIGR00446">
    <property type="entry name" value="nop2p"/>
    <property type="match status" value="1"/>
</dbReference>
<evidence type="ECO:0000256" key="2">
    <source>
        <dbReference type="ARBA" id="ARBA00022490"/>
    </source>
</evidence>
<reference evidence="9 10" key="1">
    <citation type="submission" date="2019-08" db="EMBL/GenBank/DDBJ databases">
        <title>In-depth cultivation of the pig gut microbiome towards novel bacterial diversity and tailored functional studies.</title>
        <authorList>
            <person name="Wylensek D."/>
            <person name="Hitch T.C.A."/>
            <person name="Clavel T."/>
        </authorList>
    </citation>
    <scope>NUCLEOTIDE SEQUENCE [LARGE SCALE GENOMIC DNA]</scope>
    <source>
        <strain evidence="9 10">LKV-178-WT-2G</strain>
    </source>
</reference>
<dbReference type="Gene3D" id="3.40.50.150">
    <property type="entry name" value="Vaccinia Virus protein VP39"/>
    <property type="match status" value="1"/>
</dbReference>
<evidence type="ECO:0000256" key="7">
    <source>
        <dbReference type="PROSITE-ProRule" id="PRU01023"/>
    </source>
</evidence>
<dbReference type="CDD" id="cd21147">
    <property type="entry name" value="RsmF_methylt_CTD1"/>
    <property type="match status" value="1"/>
</dbReference>
<feature type="binding site" evidence="7">
    <location>
        <begin position="110"/>
        <end position="116"/>
    </location>
    <ligand>
        <name>S-adenosyl-L-methionine</name>
        <dbReference type="ChEBI" id="CHEBI:59789"/>
    </ligand>
</feature>
<dbReference type="PROSITE" id="PS51686">
    <property type="entry name" value="SAM_MT_RSMB_NOP"/>
    <property type="match status" value="1"/>
</dbReference>
<feature type="binding site" evidence="7">
    <location>
        <position position="161"/>
    </location>
    <ligand>
        <name>S-adenosyl-L-methionine</name>
        <dbReference type="ChEBI" id="CHEBI:59789"/>
    </ligand>
</feature>
<keyword evidence="5 7" id="KW-0949">S-adenosyl-L-methionine</keyword>
<dbReference type="PANTHER" id="PTHR22807:SF30">
    <property type="entry name" value="28S RRNA (CYTOSINE(4447)-C(5))-METHYLTRANSFERASE-RELATED"/>
    <property type="match status" value="1"/>
</dbReference>
<name>A0A7X2N4K2_9FIRM</name>
<dbReference type="GO" id="GO:0003723">
    <property type="term" value="F:RNA binding"/>
    <property type="evidence" value="ECO:0007669"/>
    <property type="project" value="UniProtKB-UniRule"/>
</dbReference>
<evidence type="ECO:0000256" key="4">
    <source>
        <dbReference type="ARBA" id="ARBA00022679"/>
    </source>
</evidence>
<evidence type="ECO:0000256" key="3">
    <source>
        <dbReference type="ARBA" id="ARBA00022603"/>
    </source>
</evidence>
<comment type="similarity">
    <text evidence="1 7">Belongs to the class I-like SAM-binding methyltransferase superfamily. RsmB/NOP family.</text>
</comment>
<keyword evidence="3 7" id="KW-0489">Methyltransferase</keyword>
<dbReference type="GO" id="GO:0001510">
    <property type="term" value="P:RNA methylation"/>
    <property type="evidence" value="ECO:0007669"/>
    <property type="project" value="InterPro"/>
</dbReference>
<dbReference type="Gene3D" id="3.30.70.1170">
    <property type="entry name" value="Sun protein, domain 3"/>
    <property type="match status" value="1"/>
</dbReference>
<dbReference type="PROSITE" id="PS01153">
    <property type="entry name" value="NOL1_NOP2_SUN"/>
    <property type="match status" value="1"/>
</dbReference>
<dbReference type="PRINTS" id="PR02008">
    <property type="entry name" value="RCMTFAMILY"/>
</dbReference>
<keyword evidence="4 7" id="KW-0808">Transferase</keyword>
<dbReference type="CDD" id="cd02440">
    <property type="entry name" value="AdoMet_MTases"/>
    <property type="match status" value="1"/>
</dbReference>
<dbReference type="Pfam" id="PF13636">
    <property type="entry name" value="Methyltranf_PUA"/>
    <property type="match status" value="1"/>
</dbReference>
<proteinExistence type="inferred from homology"/>
<gene>
    <name evidence="9" type="ORF">FYJ50_07460</name>
</gene>
<dbReference type="GO" id="GO:0006396">
    <property type="term" value="P:RNA processing"/>
    <property type="evidence" value="ECO:0007669"/>
    <property type="project" value="InterPro"/>
</dbReference>
<feature type="binding site" evidence="7">
    <location>
        <position position="134"/>
    </location>
    <ligand>
        <name>S-adenosyl-L-methionine</name>
        <dbReference type="ChEBI" id="CHEBI:59789"/>
    </ligand>
</feature>
<dbReference type="EMBL" id="VUMM01000015">
    <property type="protein sequence ID" value="MSS01928.1"/>
    <property type="molecule type" value="Genomic_DNA"/>
</dbReference>
<evidence type="ECO:0000256" key="6">
    <source>
        <dbReference type="ARBA" id="ARBA00022884"/>
    </source>
</evidence>
<organism evidence="9 10">
    <name type="scientific">Floccifex porci</name>
    <dbReference type="NCBI Taxonomy" id="2606629"/>
    <lineage>
        <taxon>Bacteria</taxon>
        <taxon>Bacillati</taxon>
        <taxon>Bacillota</taxon>
        <taxon>Erysipelotrichia</taxon>
        <taxon>Erysipelotrichales</taxon>
        <taxon>Erysipelotrichaceae</taxon>
        <taxon>Floccifex</taxon>
    </lineage>
</organism>
<evidence type="ECO:0000256" key="1">
    <source>
        <dbReference type="ARBA" id="ARBA00007494"/>
    </source>
</evidence>
<dbReference type="InterPro" id="IPR049560">
    <property type="entry name" value="MeTrfase_RsmB-F_NOP2_cat"/>
</dbReference>
<dbReference type="Gene3D" id="2.30.130.60">
    <property type="match status" value="1"/>
</dbReference>
<dbReference type="InterPro" id="IPR031340">
    <property type="entry name" value="RsmF_methylt_CI"/>
</dbReference>
<dbReference type="InterPro" id="IPR029063">
    <property type="entry name" value="SAM-dependent_MTases_sf"/>
</dbReference>
<dbReference type="GO" id="GO:0008757">
    <property type="term" value="F:S-adenosylmethionine-dependent methyltransferase activity"/>
    <property type="evidence" value="ECO:0007669"/>
    <property type="project" value="InterPro"/>
</dbReference>
<dbReference type="InterPro" id="IPR023267">
    <property type="entry name" value="RCMT"/>
</dbReference>
<dbReference type="InterPro" id="IPR001678">
    <property type="entry name" value="MeTrfase_RsmB-F_NOP2_dom"/>
</dbReference>
<accession>A0A7X2N4K2</accession>
<dbReference type="InterPro" id="IPR031341">
    <property type="entry name" value="Methyltr_RsmF_N"/>
</dbReference>
<dbReference type="Pfam" id="PF17126">
    <property type="entry name" value="RsmF_methylt_CI"/>
    <property type="match status" value="1"/>
</dbReference>
<sequence length="442" mass="50762">MTNLPENYQKKMKDLLQDQYGNYLQSFSNPVAYGLRINTTKISVEDFLKISPFHLKPIPWTTNGFYYDENDKPSKHPFYYAGLYYLQEPSAMIPAQVLPIEEGDLVLDACAAPGGKSTEILNKLNGSGCLISNDISASRAQALLHNIEKWGCQNVFVASEDISKLSSFYPDTFDKILIDAPCSGEGMFHKDPSLIKSWIERGNQYYVSIQKEIVKSALSMLKEGGQMVYSTCTFSKEENEDIIDYMLSICPQLKLLSIDLYDSFERGIQHPECIRIYPHKVKGEGHFTTLLQKGEKQSKEKQIVSINSIQNEWIQDFFSHVNKTFSNGTFEIRKEKLYFIPNFNTKRIRLLRSGLYIGDCKKNRFEPSQAFAMHLKKEEFDSTIDFSKEDERVIRYLKGETIQVSSKLKGWVLICVEGYPLGFGKIDKGTIKNKYAQGWRWK</sequence>
<feature type="domain" description="SAM-dependent MTase RsmB/NOP-type" evidence="8">
    <location>
        <begin position="23"/>
        <end position="294"/>
    </location>
</feature>
<evidence type="ECO:0000313" key="9">
    <source>
        <dbReference type="EMBL" id="MSS01928.1"/>
    </source>
</evidence>